<accession>A0A165CG85</accession>
<organism evidence="2 3">
    <name type="scientific">Calocera cornea HHB12733</name>
    <dbReference type="NCBI Taxonomy" id="1353952"/>
    <lineage>
        <taxon>Eukaryota</taxon>
        <taxon>Fungi</taxon>
        <taxon>Dikarya</taxon>
        <taxon>Basidiomycota</taxon>
        <taxon>Agaricomycotina</taxon>
        <taxon>Dacrymycetes</taxon>
        <taxon>Dacrymycetales</taxon>
        <taxon>Dacrymycetaceae</taxon>
        <taxon>Calocera</taxon>
    </lineage>
</organism>
<proteinExistence type="predicted"/>
<evidence type="ECO:0000313" key="3">
    <source>
        <dbReference type="Proteomes" id="UP000076842"/>
    </source>
</evidence>
<dbReference type="InterPro" id="IPR011990">
    <property type="entry name" value="TPR-like_helical_dom_sf"/>
</dbReference>
<evidence type="ECO:0000313" key="2">
    <source>
        <dbReference type="EMBL" id="KZT50738.1"/>
    </source>
</evidence>
<dbReference type="InParanoid" id="A0A165CG85"/>
<name>A0A165CG85_9BASI</name>
<sequence>MEEATAFINECLERERRMLALDYLGGAEATLGSEPSFRLLYARVLHQCGRNYAAIRQFKLRLEQGPLDTEDALTYARCWWLTGNAVQASVWARSAVETAAQNQSTVRNMSQTLHGKAESARELWDTVLATFSGAEARSKMREHWHKKWFFEKYRLDQLRSRYAEWCKSETIQIWMLQCAREVGDFDWGQIFILELEAMQEHIELPETWLEMAYFAVLRDEPVRAQRYVSHFVEVQDQAQLDTHVVELLSRVMQFLYLQDVKHLAELCEETSAWGQTSRIAWNVRVQMATIALDQRDLATVKRILDELKPMICQEAGRRLIQPRHIETSSGATWTLSFLEANIRGSHPRRRRSPLCGEQQDMVHNAGE</sequence>
<feature type="region of interest" description="Disordered" evidence="1">
    <location>
        <begin position="346"/>
        <end position="367"/>
    </location>
</feature>
<dbReference type="Gene3D" id="1.25.40.10">
    <property type="entry name" value="Tetratricopeptide repeat domain"/>
    <property type="match status" value="1"/>
</dbReference>
<keyword evidence="3" id="KW-1185">Reference proteome</keyword>
<protein>
    <submittedName>
        <fullName evidence="2">Uncharacterized protein</fullName>
    </submittedName>
</protein>
<dbReference type="Proteomes" id="UP000076842">
    <property type="component" value="Unassembled WGS sequence"/>
</dbReference>
<evidence type="ECO:0000256" key="1">
    <source>
        <dbReference type="SAM" id="MobiDB-lite"/>
    </source>
</evidence>
<gene>
    <name evidence="2" type="ORF">CALCODRAFT_558978</name>
</gene>
<dbReference type="EMBL" id="KV424148">
    <property type="protein sequence ID" value="KZT50738.1"/>
    <property type="molecule type" value="Genomic_DNA"/>
</dbReference>
<reference evidence="2 3" key="1">
    <citation type="journal article" date="2016" name="Mol. Biol. Evol.">
        <title>Comparative Genomics of Early-Diverging Mushroom-Forming Fungi Provides Insights into the Origins of Lignocellulose Decay Capabilities.</title>
        <authorList>
            <person name="Nagy L.G."/>
            <person name="Riley R."/>
            <person name="Tritt A."/>
            <person name="Adam C."/>
            <person name="Daum C."/>
            <person name="Floudas D."/>
            <person name="Sun H."/>
            <person name="Yadav J.S."/>
            <person name="Pangilinan J."/>
            <person name="Larsson K.H."/>
            <person name="Matsuura K."/>
            <person name="Barry K."/>
            <person name="Labutti K."/>
            <person name="Kuo R."/>
            <person name="Ohm R.A."/>
            <person name="Bhattacharya S.S."/>
            <person name="Shirouzu T."/>
            <person name="Yoshinaga Y."/>
            <person name="Martin F.M."/>
            <person name="Grigoriev I.V."/>
            <person name="Hibbett D.S."/>
        </authorList>
    </citation>
    <scope>NUCLEOTIDE SEQUENCE [LARGE SCALE GENOMIC DNA]</scope>
    <source>
        <strain evidence="2 3">HHB12733</strain>
    </source>
</reference>
<dbReference type="AlphaFoldDB" id="A0A165CG85"/>